<gene>
    <name evidence="2" type="ORF">NESM_000086400</name>
</gene>
<keyword evidence="3" id="KW-1185">Reference proteome</keyword>
<feature type="region of interest" description="Disordered" evidence="1">
    <location>
        <begin position="200"/>
        <end position="242"/>
    </location>
</feature>
<feature type="region of interest" description="Disordered" evidence="1">
    <location>
        <begin position="1205"/>
        <end position="1224"/>
    </location>
</feature>
<reference evidence="2 3" key="1">
    <citation type="journal article" date="2021" name="MBio">
        <title>A New Model Trypanosomatid, Novymonas esmeraldas: Genomic Perception of Its 'Candidatus Pandoraea novymonadis' Endosymbiont.</title>
        <authorList>
            <person name="Zakharova A."/>
            <person name="Saura A."/>
            <person name="Butenko A."/>
            <person name="Podesvova L."/>
            <person name="Warmusova S."/>
            <person name="Kostygov A.Y."/>
            <person name="Nenarokova A."/>
            <person name="Lukes J."/>
            <person name="Opperdoes F.R."/>
            <person name="Yurchenko V."/>
        </authorList>
    </citation>
    <scope>NUCLEOTIDE SEQUENCE [LARGE SCALE GENOMIC DNA]</scope>
    <source>
        <strain evidence="2 3">E262AT.01</strain>
    </source>
</reference>
<feature type="region of interest" description="Disordered" evidence="1">
    <location>
        <begin position="17"/>
        <end position="38"/>
    </location>
</feature>
<feature type="region of interest" description="Disordered" evidence="1">
    <location>
        <begin position="420"/>
        <end position="478"/>
    </location>
</feature>
<accession>A0AAW0F588</accession>
<feature type="region of interest" description="Disordered" evidence="1">
    <location>
        <begin position="579"/>
        <end position="604"/>
    </location>
</feature>
<feature type="compositionally biased region" description="Low complexity" evidence="1">
    <location>
        <begin position="233"/>
        <end position="242"/>
    </location>
</feature>
<feature type="compositionally biased region" description="Basic and acidic residues" evidence="1">
    <location>
        <begin position="219"/>
        <end position="232"/>
    </location>
</feature>
<feature type="compositionally biased region" description="Basic and acidic residues" evidence="1">
    <location>
        <begin position="468"/>
        <end position="478"/>
    </location>
</feature>
<dbReference type="InterPro" id="IPR011990">
    <property type="entry name" value="TPR-like_helical_dom_sf"/>
</dbReference>
<dbReference type="Proteomes" id="UP001430356">
    <property type="component" value="Unassembled WGS sequence"/>
</dbReference>
<dbReference type="Gene3D" id="1.25.40.10">
    <property type="entry name" value="Tetratricopeptide repeat domain"/>
    <property type="match status" value="1"/>
</dbReference>
<evidence type="ECO:0000256" key="1">
    <source>
        <dbReference type="SAM" id="MobiDB-lite"/>
    </source>
</evidence>
<feature type="compositionally biased region" description="Low complexity" evidence="1">
    <location>
        <begin position="428"/>
        <end position="444"/>
    </location>
</feature>
<protein>
    <submittedName>
        <fullName evidence="2">Uncharacterized protein</fullName>
    </submittedName>
</protein>
<evidence type="ECO:0000313" key="2">
    <source>
        <dbReference type="EMBL" id="KAK7200328.1"/>
    </source>
</evidence>
<comment type="caution">
    <text evidence="2">The sequence shown here is derived from an EMBL/GenBank/DDBJ whole genome shotgun (WGS) entry which is preliminary data.</text>
</comment>
<feature type="compositionally biased region" description="Pro residues" evidence="1">
    <location>
        <begin position="1621"/>
        <end position="1630"/>
    </location>
</feature>
<proteinExistence type="predicted"/>
<name>A0AAW0F588_9TRYP</name>
<sequence>MRRAASRCCPAWSLTPPSRAGVTAASSASSPPERGHHLSRRHHRCCGRACEAPPAAIWLSTRRVGSSASRGGQPSQPLLAADVLSCSTASNASLPCGAPALMTAMSGPSHLARAAAVVLAQRMDESVTRQEQCAADVLYFMRAEEHARQGRRSAGGAPWSPAHRPALSETPLHDGDHHVHGPPSLSTSSWAELDRRLTAASASLSPGPPPPHLTNTPSSDHRCDSTEDDTHASSHASTTTTTTTISTAELFRRQQALFSLRRRLAYMLASGDASGDTQAGKTPPPMLRRVGRRTALALSLAHSVLHVGSASGGHGTTAAGRQAGAVATDSHGVYWESATAAVTGPAAAAAARGAADVRAATLNAAEPGRHDHCPYVYRSLAQPIELAPAEAHALLAWCAEQVSAYAAAVRDVSAAAAMSSDGGGGSSLGAAAQDGDSVSATRRPAAPPPPTGQRRQRGGVTSAAFCAGRDDGRDGEDSRADEAVYSAASLVEFVAALACSAAERGLPAVDGYAGPMGACAGRELPGVGESAPRGPLLLGRVVADAVATACDALHAVRDSGLLGVHVTALLSTCGDHAGPAAAASTDAPQPPPHQRQRQQQELEQRQAHLERLRRALSFEPATMRLVLCCMRESWSRALWLAERLATWNVTVAESLGVDGGLDAAAVPVAEPAPSSPASTCPRRRRSGLRCLGVDATHTLLYILAQHGRLAEVLRVSEDVCGVPASRLLDRASTVGADAALGLFTHMAAANTAATDTTTAATLLQCSSSSSSVGELAHAASASGAVALDRLRCVELVLLAGAVPQRVLSVTEYAVLLRRMIGGHTATRVTAAAAATSGVAWWCSPSQVWRRSAGLPHYVRTALCLVGFRVGVRHGSAAMLSLEDLYVVLTATRQLVQRRDGVVDRGGGGGGGTANVRPRRRWVSWGVEAEPPAVAELLHGAPPPPPPPLQPSSSARCISATCEEDGGATAATQRTRALLHSLVLAERRGAGPASVDHVKQLCDAFDILRCGVPPASSSTATPAAAHAGFGAGGNSAVLLSLVSQQMLAVLRAVRYTRNIGLFWHTALSALAALRLCEHADLAGVPDDRHRQRRGPTHGGSSVRLTSIHASAAGDEAADAVREDIAYALACEAEAVAAEQPAAAHRLVAPLPALAPHLSAYAVAALVQRPYRRTLTWQQCLALLPYTPLGSRAQVWLVRRIVQDTEGRRHVSAHTTAPPRGSPPSAALSTFSITALQTAGRMAAAQTAPRRPQRLLRGVAAELTGVAAGPACRLATATAAAGPDAEVASPASANAAARSDRALLALLLESHWWRALRAFTAAPARVQVGSAPHVVRLLVQADVWRDLDDAHRRPLVRLAVQSAATTSRGGASGLLEEVLHMTLEQGLWHTGLYFHQSVAAERPELVRQCQRAQRYAAQLCSGLLERTSMTTAVAQLTKAARRGQWAEASAAFLRYATGQHRDRDCSGVCGAGSTTAPPQRTAEDEAGATTAAAVASVEDGPRSTPRARSTLVPPTTTAELETLTARMNAGVPDRALDAGAAPARLSSSLGLIFGGGDGAAATLPPALGHVALMVRYAMLHTPSLWMHALRWLPTATLPLPFSHEEAWRAVCAGNSAKLHAITPPSPPPPPAHTPTLPRDDEDAIVAQLAVVAQQRYGGDATATVSLAETARRTHRPQHANEAMKERQAAVADALQVLRRAGAWEQAALLYETAVESRCMPYAASAVVLDTAQQGGAPWEVTLALFSRMSQRIRPDVSATAVALQACVVGGQWEAAFRVLRQAVLTQMTPVPRLVEMAVSTALHCGVWSRALAAAHRYRRTRDPQLAHTVLLTYVRTQHWDDAVAYFFDCTRRGLRPLDASLELALIASEAASDEYRKTAVMVGAIASALEDLYRMSGAVLEHIVFVQRHASRGGGGGGAADSPVSTAFTARGDVAAAVAVEGVTHDLTAPPAVLLQVPYVGVPPA</sequence>
<dbReference type="EMBL" id="JAECZO010000005">
    <property type="protein sequence ID" value="KAK7200328.1"/>
    <property type="molecule type" value="Genomic_DNA"/>
</dbReference>
<feature type="region of interest" description="Disordered" evidence="1">
    <location>
        <begin position="149"/>
        <end position="188"/>
    </location>
</feature>
<organism evidence="2 3">
    <name type="scientific">Novymonas esmeraldas</name>
    <dbReference type="NCBI Taxonomy" id="1808958"/>
    <lineage>
        <taxon>Eukaryota</taxon>
        <taxon>Discoba</taxon>
        <taxon>Euglenozoa</taxon>
        <taxon>Kinetoplastea</taxon>
        <taxon>Metakinetoplastina</taxon>
        <taxon>Trypanosomatida</taxon>
        <taxon>Trypanosomatidae</taxon>
        <taxon>Novymonas</taxon>
    </lineage>
</organism>
<feature type="region of interest" description="Disordered" evidence="1">
    <location>
        <begin position="1616"/>
        <end position="1636"/>
    </location>
</feature>
<evidence type="ECO:0000313" key="3">
    <source>
        <dbReference type="Proteomes" id="UP001430356"/>
    </source>
</evidence>